<feature type="compositionally biased region" description="Basic and acidic residues" evidence="1">
    <location>
        <begin position="62"/>
        <end position="74"/>
    </location>
</feature>
<evidence type="ECO:0000256" key="1">
    <source>
        <dbReference type="SAM" id="MobiDB-lite"/>
    </source>
</evidence>
<accession>A0A409YD84</accession>
<proteinExistence type="predicted"/>
<sequence>MTSYVISYRTGGNEALRAPIWSRKAVSPPEAREEVRAEFELKNTSPTDAPSVLGPTIQLQTGKDEPGRYKMEVG</sequence>
<dbReference type="Proteomes" id="UP000284706">
    <property type="component" value="Unassembled WGS sequence"/>
</dbReference>
<comment type="caution">
    <text evidence="2">The sequence shown here is derived from an EMBL/GenBank/DDBJ whole genome shotgun (WGS) entry which is preliminary data.</text>
</comment>
<organism evidence="2 3">
    <name type="scientific">Gymnopilus dilepis</name>
    <dbReference type="NCBI Taxonomy" id="231916"/>
    <lineage>
        <taxon>Eukaryota</taxon>
        <taxon>Fungi</taxon>
        <taxon>Dikarya</taxon>
        <taxon>Basidiomycota</taxon>
        <taxon>Agaricomycotina</taxon>
        <taxon>Agaricomycetes</taxon>
        <taxon>Agaricomycetidae</taxon>
        <taxon>Agaricales</taxon>
        <taxon>Agaricineae</taxon>
        <taxon>Hymenogastraceae</taxon>
        <taxon>Gymnopilus</taxon>
    </lineage>
</organism>
<name>A0A409YD84_9AGAR</name>
<evidence type="ECO:0000313" key="3">
    <source>
        <dbReference type="Proteomes" id="UP000284706"/>
    </source>
</evidence>
<keyword evidence="3" id="KW-1185">Reference proteome</keyword>
<dbReference type="EMBL" id="NHYE01000977">
    <property type="protein sequence ID" value="PPR00945.1"/>
    <property type="molecule type" value="Genomic_DNA"/>
</dbReference>
<dbReference type="InParanoid" id="A0A409YD84"/>
<gene>
    <name evidence="2" type="ORF">CVT26_015550</name>
</gene>
<evidence type="ECO:0000313" key="2">
    <source>
        <dbReference type="EMBL" id="PPR00945.1"/>
    </source>
</evidence>
<reference evidence="2 3" key="1">
    <citation type="journal article" date="2018" name="Evol. Lett.">
        <title>Horizontal gene cluster transfer increased hallucinogenic mushroom diversity.</title>
        <authorList>
            <person name="Reynolds H.T."/>
            <person name="Vijayakumar V."/>
            <person name="Gluck-Thaler E."/>
            <person name="Korotkin H.B."/>
            <person name="Matheny P.B."/>
            <person name="Slot J.C."/>
        </authorList>
    </citation>
    <scope>NUCLEOTIDE SEQUENCE [LARGE SCALE GENOMIC DNA]</scope>
    <source>
        <strain evidence="2 3">SRW20</strain>
    </source>
</reference>
<feature type="region of interest" description="Disordered" evidence="1">
    <location>
        <begin position="36"/>
        <end position="74"/>
    </location>
</feature>
<protein>
    <submittedName>
        <fullName evidence="2">Uncharacterized protein</fullName>
    </submittedName>
</protein>
<dbReference type="AlphaFoldDB" id="A0A409YD84"/>